<protein>
    <submittedName>
        <fullName evidence="1">Uncharacterized protein</fullName>
    </submittedName>
</protein>
<dbReference type="EMBL" id="GAIX01006267">
    <property type="protein sequence ID" value="JAA86293.1"/>
    <property type="molecule type" value="Transcribed_RNA"/>
</dbReference>
<proteinExistence type="predicted"/>
<reference evidence="1" key="1">
    <citation type="journal article" date="2013" name="BMC Genomics">
        <title>Unscrambling butterfly oogenesis.</title>
        <authorList>
            <person name="Carter J.M."/>
            <person name="Baker S.C."/>
            <person name="Pink R."/>
            <person name="Carter D.R."/>
            <person name="Collins A."/>
            <person name="Tomlin J."/>
            <person name="Gibbs M."/>
            <person name="Breuker C.J."/>
        </authorList>
    </citation>
    <scope>NUCLEOTIDE SEQUENCE</scope>
    <source>
        <tissue evidence="1">Ovary</tissue>
    </source>
</reference>
<name>S4PAS1_9NEOP</name>
<accession>S4PAS1</accession>
<sequence length="85" mass="9782">MSHRGVQHESLMLCSVSSLNSACDQSQGWHKRKSLMIGRKHDAYFHAAQVGPCLDKDLGRTIIWHTWDMRLIVITIFNVSYVKIK</sequence>
<reference evidence="1" key="2">
    <citation type="submission" date="2013-05" db="EMBL/GenBank/DDBJ databases">
        <authorList>
            <person name="Carter J.-M."/>
            <person name="Baker S.C."/>
            <person name="Pink R."/>
            <person name="Carter D.R.F."/>
            <person name="Collins A."/>
            <person name="Tomlin J."/>
            <person name="Gibbs M."/>
            <person name="Breuker C.J."/>
        </authorList>
    </citation>
    <scope>NUCLEOTIDE SEQUENCE</scope>
    <source>
        <tissue evidence="1">Ovary</tissue>
    </source>
</reference>
<dbReference type="AlphaFoldDB" id="S4PAS1"/>
<organism evidence="1">
    <name type="scientific">Pararge aegeria</name>
    <name type="common">speckled wood butterfly</name>
    <dbReference type="NCBI Taxonomy" id="116150"/>
    <lineage>
        <taxon>Eukaryota</taxon>
        <taxon>Metazoa</taxon>
        <taxon>Ecdysozoa</taxon>
        <taxon>Arthropoda</taxon>
        <taxon>Hexapoda</taxon>
        <taxon>Insecta</taxon>
        <taxon>Pterygota</taxon>
        <taxon>Neoptera</taxon>
        <taxon>Endopterygota</taxon>
        <taxon>Lepidoptera</taxon>
        <taxon>Glossata</taxon>
        <taxon>Ditrysia</taxon>
        <taxon>Papilionoidea</taxon>
        <taxon>Nymphalidae</taxon>
        <taxon>Satyrinae</taxon>
        <taxon>Satyrini</taxon>
        <taxon>Parargina</taxon>
        <taxon>Pararge</taxon>
    </lineage>
</organism>
<evidence type="ECO:0000313" key="1">
    <source>
        <dbReference type="EMBL" id="JAA86293.1"/>
    </source>
</evidence>